<gene>
    <name evidence="3" type="ORF">CAL25_11365</name>
</gene>
<accession>A0A261TR21</accession>
<proteinExistence type="predicted"/>
<dbReference type="RefSeq" id="WP_094800044.1">
    <property type="nucleotide sequence ID" value="NZ_NEVN01000006.1"/>
</dbReference>
<evidence type="ECO:0000313" key="4">
    <source>
        <dbReference type="Proteomes" id="UP000216913"/>
    </source>
</evidence>
<dbReference type="OrthoDB" id="6896283at2"/>
<keyword evidence="2" id="KW-0732">Signal</keyword>
<dbReference type="AlphaFoldDB" id="A0A261TR21"/>
<reference evidence="3 4" key="1">
    <citation type="submission" date="2017-05" db="EMBL/GenBank/DDBJ databases">
        <title>Complete and WGS of Bordetella genogroups.</title>
        <authorList>
            <person name="Spilker T."/>
            <person name="LiPuma J."/>
        </authorList>
    </citation>
    <scope>NUCLEOTIDE SEQUENCE [LARGE SCALE GENOMIC DNA]</scope>
    <source>
        <strain evidence="3 4">AU10456</strain>
    </source>
</reference>
<comment type="caution">
    <text evidence="3">The sequence shown here is derived from an EMBL/GenBank/DDBJ whole genome shotgun (WGS) entry which is preliminary data.</text>
</comment>
<protein>
    <recommendedName>
        <fullName evidence="5">DUF5666 domain-containing protein</fullName>
    </recommendedName>
</protein>
<keyword evidence="4" id="KW-1185">Reference proteome</keyword>
<evidence type="ECO:0000313" key="3">
    <source>
        <dbReference type="EMBL" id="OZI52086.1"/>
    </source>
</evidence>
<organism evidence="3 4">
    <name type="scientific">Bordetella genomosp. 5</name>
    <dbReference type="NCBI Taxonomy" id="1395608"/>
    <lineage>
        <taxon>Bacteria</taxon>
        <taxon>Pseudomonadati</taxon>
        <taxon>Pseudomonadota</taxon>
        <taxon>Betaproteobacteria</taxon>
        <taxon>Burkholderiales</taxon>
        <taxon>Alcaligenaceae</taxon>
        <taxon>Bordetella</taxon>
    </lineage>
</organism>
<evidence type="ECO:0000256" key="1">
    <source>
        <dbReference type="SAM" id="MobiDB-lite"/>
    </source>
</evidence>
<evidence type="ECO:0008006" key="5">
    <source>
        <dbReference type="Google" id="ProtNLM"/>
    </source>
</evidence>
<dbReference type="Proteomes" id="UP000216913">
    <property type="component" value="Unassembled WGS sequence"/>
</dbReference>
<feature type="chain" id="PRO_5012921431" description="DUF5666 domain-containing protein" evidence="2">
    <location>
        <begin position="30"/>
        <end position="130"/>
    </location>
</feature>
<sequence length="130" mass="14182">MTTPRLRTGAGAALIALAAMAGFAAPAMAHHGWSWAESEQIELRGTVEKVQVAPPHPWLDVRTDDGTWRVELGNPTQTREAGFVEGSAKPGDTIRATGNRDQDKSNKRMKAVQIEVGGKTYDIYPSRIKR</sequence>
<feature type="signal peptide" evidence="2">
    <location>
        <begin position="1"/>
        <end position="29"/>
    </location>
</feature>
<dbReference type="EMBL" id="NEVP01000006">
    <property type="protein sequence ID" value="OZI52086.1"/>
    <property type="molecule type" value="Genomic_DNA"/>
</dbReference>
<dbReference type="Pfam" id="PF19649">
    <property type="entry name" value="DUF6152"/>
    <property type="match status" value="1"/>
</dbReference>
<feature type="region of interest" description="Disordered" evidence="1">
    <location>
        <begin position="82"/>
        <end position="108"/>
    </location>
</feature>
<dbReference type="InterPro" id="IPR046150">
    <property type="entry name" value="DUF6152"/>
</dbReference>
<name>A0A261TR21_9BORD</name>
<evidence type="ECO:0000256" key="2">
    <source>
        <dbReference type="SAM" id="SignalP"/>
    </source>
</evidence>